<evidence type="ECO:0000256" key="6">
    <source>
        <dbReference type="SAM" id="MobiDB-lite"/>
    </source>
</evidence>
<dbReference type="STRING" id="659014.SAMN04487996_11236"/>
<evidence type="ECO:0000256" key="4">
    <source>
        <dbReference type="ARBA" id="ARBA00022801"/>
    </source>
</evidence>
<feature type="domain" description="GH29D-like beta-sandwich" evidence="9">
    <location>
        <begin position="451"/>
        <end position="512"/>
    </location>
</feature>
<dbReference type="InterPro" id="IPR000933">
    <property type="entry name" value="Glyco_hydro_29"/>
</dbReference>
<dbReference type="PANTHER" id="PTHR10030">
    <property type="entry name" value="ALPHA-L-FUCOSIDASE"/>
    <property type="match status" value="1"/>
</dbReference>
<dbReference type="InterPro" id="IPR057739">
    <property type="entry name" value="Glyco_hydro_29_N"/>
</dbReference>
<dbReference type="GO" id="GO:0016139">
    <property type="term" value="P:glycoside catabolic process"/>
    <property type="evidence" value="ECO:0007669"/>
    <property type="project" value="TreeGrafter"/>
</dbReference>
<evidence type="ECO:0000256" key="5">
    <source>
        <dbReference type="ARBA" id="ARBA00023295"/>
    </source>
</evidence>
<dbReference type="AlphaFoldDB" id="A0A1G7NFB1"/>
<dbReference type="Proteomes" id="UP000198748">
    <property type="component" value="Unassembled WGS sequence"/>
</dbReference>
<dbReference type="InterPro" id="IPR017853">
    <property type="entry name" value="GH"/>
</dbReference>
<dbReference type="Gene3D" id="2.60.40.10">
    <property type="entry name" value="Immunoglobulins"/>
    <property type="match status" value="1"/>
</dbReference>
<dbReference type="GO" id="GO:0005764">
    <property type="term" value="C:lysosome"/>
    <property type="evidence" value="ECO:0007669"/>
    <property type="project" value="TreeGrafter"/>
</dbReference>
<evidence type="ECO:0000259" key="8">
    <source>
        <dbReference type="Pfam" id="PF01120"/>
    </source>
</evidence>
<dbReference type="RefSeq" id="WP_143016895.1">
    <property type="nucleotide sequence ID" value="NZ_FNAN01000012.1"/>
</dbReference>
<dbReference type="GO" id="GO:0006004">
    <property type="term" value="P:fucose metabolic process"/>
    <property type="evidence" value="ECO:0007669"/>
    <property type="project" value="TreeGrafter"/>
</dbReference>
<evidence type="ECO:0000256" key="1">
    <source>
        <dbReference type="ARBA" id="ARBA00007951"/>
    </source>
</evidence>
<keyword evidence="11" id="KW-1185">Reference proteome</keyword>
<organism evidence="10 11">
    <name type="scientific">Dyadobacter soli</name>
    <dbReference type="NCBI Taxonomy" id="659014"/>
    <lineage>
        <taxon>Bacteria</taxon>
        <taxon>Pseudomonadati</taxon>
        <taxon>Bacteroidota</taxon>
        <taxon>Cytophagia</taxon>
        <taxon>Cytophagales</taxon>
        <taxon>Spirosomataceae</taxon>
        <taxon>Dyadobacter</taxon>
    </lineage>
</organism>
<dbReference type="InterPro" id="IPR008979">
    <property type="entry name" value="Galactose-bd-like_sf"/>
</dbReference>
<keyword evidence="5" id="KW-0326">Glycosidase</keyword>
<dbReference type="Pfam" id="PF05345">
    <property type="entry name" value="He_PIG"/>
    <property type="match status" value="1"/>
</dbReference>
<dbReference type="Pfam" id="PF01120">
    <property type="entry name" value="Alpha_L_fucos"/>
    <property type="match status" value="1"/>
</dbReference>
<dbReference type="CDD" id="cd00551">
    <property type="entry name" value="AmyAc_family"/>
    <property type="match status" value="1"/>
</dbReference>
<evidence type="ECO:0000259" key="7">
    <source>
        <dbReference type="Pfam" id="PF00754"/>
    </source>
</evidence>
<dbReference type="GO" id="GO:0004560">
    <property type="term" value="F:alpha-L-fucosidase activity"/>
    <property type="evidence" value="ECO:0007669"/>
    <property type="project" value="InterPro"/>
</dbReference>
<feature type="domain" description="Glycoside hydrolase family 29 N-terminal" evidence="8">
    <location>
        <begin position="174"/>
        <end position="435"/>
    </location>
</feature>
<evidence type="ECO:0000256" key="3">
    <source>
        <dbReference type="ARBA" id="ARBA00022729"/>
    </source>
</evidence>
<dbReference type="EC" id="3.2.1.51" evidence="2"/>
<feature type="region of interest" description="Disordered" evidence="6">
    <location>
        <begin position="522"/>
        <end position="556"/>
    </location>
</feature>
<proteinExistence type="inferred from homology"/>
<dbReference type="OrthoDB" id="904022at2"/>
<comment type="similarity">
    <text evidence="1">Belongs to the glycosyl hydrolase 29 family.</text>
</comment>
<feature type="compositionally biased region" description="Low complexity" evidence="6">
    <location>
        <begin position="529"/>
        <end position="548"/>
    </location>
</feature>
<evidence type="ECO:0000259" key="9">
    <source>
        <dbReference type="Pfam" id="PF13290"/>
    </source>
</evidence>
<dbReference type="EMBL" id="FNAN01000012">
    <property type="protein sequence ID" value="SDF72646.1"/>
    <property type="molecule type" value="Genomic_DNA"/>
</dbReference>
<protein>
    <recommendedName>
        <fullName evidence="2">alpha-L-fucosidase</fullName>
        <ecNumber evidence="2">3.2.1.51</ecNumber>
    </recommendedName>
</protein>
<dbReference type="Gene3D" id="3.20.20.80">
    <property type="entry name" value="Glycosidases"/>
    <property type="match status" value="1"/>
</dbReference>
<name>A0A1G7NFB1_9BACT</name>
<keyword evidence="3" id="KW-0732">Signal</keyword>
<sequence>MKRISELVGGVLFVFFTTCLPGFGQDGKLRITTTSSSEYQKSPQTSIYPAFVDNIIYQSWTEAGPKPFFQLTADGGTPPYNWSVADGTLPGGLQLDKTGKIRGMANKEGNYPFTAKVTDAKGGTVTKSLVFEAAPSRSQWYSDAKFGFFIQWGVFTQPSLKGKDGIEQFEKRITKFNADKWAQQVVDLGGKSLTVTINAGDGVRLWPSTTPSKLELKTKRNIVKELIDACHKKGIKFIAYFAPDKAWNKDVVDTGMDGTYGTLNLGLIKELVLMGVDGLWIDMTSATELYNFDYNWFPWKKMIPIMRANNPKVIFANNTGTYNGGTVLQYPNTDVIVYEGGTSQHETALEVAKPTTVKKKLAIEVVNLLDNTWSWREDPKLRFSKPVDMMIRNIKKNWAAGATYILSYPVPANGDIFPEIYQEKLKQIASFVKKNQGWSQTPRASLSDTVEYDSGQKLKLSAPAGSKIYYTLDGNRPTKTSKLYKAPIAINNTSLVQAISVQPGKPASKVFSQTFTILNNSNKTEAAKSPANRTAANARSAAPAPEAATEGKTEPKDFYRGMRITVGATPIRLTDVGRRFIEGNNSRHSIIIRRYSDDYPLLTASLNAGALPVADDGFQYAPIPPITLEAGKSYIISVQENKSDKFVPDDFKDIPATDGYRIIEYNILSIHGTKRPVVDDKIGQLLSLKYDKDSKKAGQVDLALGKAAFLRANNDTPLGPSGQIYFAENSVDGDPSTVAMAGGKYPWTLLVDLTKVEKIKRAKIVFSPTGHSTEFLVMASADNKTWTTLTHKTNNSDKVIDLNFDPINARYFRVRSLKPEKKGDPGGAMGISEFELYQ</sequence>
<dbReference type="Pfam" id="PF00754">
    <property type="entry name" value="F5_F8_type_C"/>
    <property type="match status" value="1"/>
</dbReference>
<dbReference type="InterPro" id="IPR013783">
    <property type="entry name" value="Ig-like_fold"/>
</dbReference>
<evidence type="ECO:0000313" key="11">
    <source>
        <dbReference type="Proteomes" id="UP000198748"/>
    </source>
</evidence>
<evidence type="ECO:0000313" key="10">
    <source>
        <dbReference type="EMBL" id="SDF72646.1"/>
    </source>
</evidence>
<gene>
    <name evidence="10" type="ORF">SAMN04487996_11236</name>
</gene>
<accession>A0A1G7NFB1</accession>
<keyword evidence="4" id="KW-0378">Hydrolase</keyword>
<dbReference type="PANTHER" id="PTHR10030:SF37">
    <property type="entry name" value="ALPHA-L-FUCOSIDASE-RELATED"/>
    <property type="match status" value="1"/>
</dbReference>
<feature type="domain" description="F5/8 type C" evidence="7">
    <location>
        <begin position="726"/>
        <end position="820"/>
    </location>
</feature>
<dbReference type="SUPFAM" id="SSF49785">
    <property type="entry name" value="Galactose-binding domain-like"/>
    <property type="match status" value="1"/>
</dbReference>
<dbReference type="InterPro" id="IPR059177">
    <property type="entry name" value="GH29D-like_dom"/>
</dbReference>
<dbReference type="SUPFAM" id="SSF51445">
    <property type="entry name" value="(Trans)glycosidases"/>
    <property type="match status" value="1"/>
</dbReference>
<dbReference type="Gene3D" id="2.60.120.260">
    <property type="entry name" value="Galactose-binding domain-like"/>
    <property type="match status" value="1"/>
</dbReference>
<dbReference type="Pfam" id="PF13290">
    <property type="entry name" value="CHB_HEX_C_1"/>
    <property type="match status" value="1"/>
</dbReference>
<reference evidence="11" key="1">
    <citation type="submission" date="2016-10" db="EMBL/GenBank/DDBJ databases">
        <authorList>
            <person name="Varghese N."/>
            <person name="Submissions S."/>
        </authorList>
    </citation>
    <scope>NUCLEOTIDE SEQUENCE [LARGE SCALE GENOMIC DNA]</scope>
    <source>
        <strain evidence="11">DSM 25329</strain>
    </source>
</reference>
<dbReference type="SMART" id="SM00812">
    <property type="entry name" value="Alpha_L_fucos"/>
    <property type="match status" value="1"/>
</dbReference>
<evidence type="ECO:0000256" key="2">
    <source>
        <dbReference type="ARBA" id="ARBA00012662"/>
    </source>
</evidence>
<dbReference type="InterPro" id="IPR000421">
    <property type="entry name" value="FA58C"/>
</dbReference>